<feature type="compositionally biased region" description="Acidic residues" evidence="1">
    <location>
        <begin position="153"/>
        <end position="171"/>
    </location>
</feature>
<organism evidence="2 3">
    <name type="scientific">Pleomassaria siparia CBS 279.74</name>
    <dbReference type="NCBI Taxonomy" id="1314801"/>
    <lineage>
        <taxon>Eukaryota</taxon>
        <taxon>Fungi</taxon>
        <taxon>Dikarya</taxon>
        <taxon>Ascomycota</taxon>
        <taxon>Pezizomycotina</taxon>
        <taxon>Dothideomycetes</taxon>
        <taxon>Pleosporomycetidae</taxon>
        <taxon>Pleosporales</taxon>
        <taxon>Pleomassariaceae</taxon>
        <taxon>Pleomassaria</taxon>
    </lineage>
</organism>
<dbReference type="AlphaFoldDB" id="A0A6G1KP83"/>
<name>A0A6G1KP83_9PLEO</name>
<evidence type="ECO:0000313" key="2">
    <source>
        <dbReference type="EMBL" id="KAF2714453.1"/>
    </source>
</evidence>
<feature type="compositionally biased region" description="Basic residues" evidence="1">
    <location>
        <begin position="198"/>
        <end position="207"/>
    </location>
</feature>
<accession>A0A6G1KP83</accession>
<feature type="compositionally biased region" description="Basic and acidic residues" evidence="1">
    <location>
        <begin position="143"/>
        <end position="152"/>
    </location>
</feature>
<dbReference type="EMBL" id="MU005764">
    <property type="protein sequence ID" value="KAF2714453.1"/>
    <property type="molecule type" value="Genomic_DNA"/>
</dbReference>
<feature type="region of interest" description="Disordered" evidence="1">
    <location>
        <begin position="1"/>
        <end position="87"/>
    </location>
</feature>
<proteinExistence type="predicted"/>
<keyword evidence="3" id="KW-1185">Reference proteome</keyword>
<protein>
    <submittedName>
        <fullName evidence="2">Uncharacterized protein</fullName>
    </submittedName>
</protein>
<sequence length="230" mass="25056">MPLFRIKFTAASSPPNTNTNTTTSNLPLPPSTIHHHSPARVPPPTKLLHLPLSPLKSQPSTHLDVKAPVPPLPPFPTTPRPSSPDTYLKPHICPTCLSRHARARYNAQGQRCAAVCESCFHSFAVDEERRQRAEGGLTSFPRLMEELGHGDSEGEGEGEGEEEEGEEEEEGGGVVFGGLTAAYGSLGRVLGTVWGTSQKKRRRRRRRGSWESEGGRSASSKQSSFVADRE</sequence>
<evidence type="ECO:0000313" key="3">
    <source>
        <dbReference type="Proteomes" id="UP000799428"/>
    </source>
</evidence>
<evidence type="ECO:0000256" key="1">
    <source>
        <dbReference type="SAM" id="MobiDB-lite"/>
    </source>
</evidence>
<feature type="region of interest" description="Disordered" evidence="1">
    <location>
        <begin position="136"/>
        <end position="178"/>
    </location>
</feature>
<feature type="compositionally biased region" description="Pro residues" evidence="1">
    <location>
        <begin position="68"/>
        <end position="82"/>
    </location>
</feature>
<feature type="compositionally biased region" description="Polar residues" evidence="1">
    <location>
        <begin position="221"/>
        <end position="230"/>
    </location>
</feature>
<gene>
    <name evidence="2" type="ORF">K504DRAFT_496386</name>
</gene>
<feature type="compositionally biased region" description="Low complexity" evidence="1">
    <location>
        <begin position="46"/>
        <end position="61"/>
    </location>
</feature>
<feature type="compositionally biased region" description="Low complexity" evidence="1">
    <location>
        <begin position="9"/>
        <end position="26"/>
    </location>
</feature>
<dbReference type="Proteomes" id="UP000799428">
    <property type="component" value="Unassembled WGS sequence"/>
</dbReference>
<reference evidence="2" key="1">
    <citation type="journal article" date="2020" name="Stud. Mycol.">
        <title>101 Dothideomycetes genomes: a test case for predicting lifestyles and emergence of pathogens.</title>
        <authorList>
            <person name="Haridas S."/>
            <person name="Albert R."/>
            <person name="Binder M."/>
            <person name="Bloem J."/>
            <person name="Labutti K."/>
            <person name="Salamov A."/>
            <person name="Andreopoulos B."/>
            <person name="Baker S."/>
            <person name="Barry K."/>
            <person name="Bills G."/>
            <person name="Bluhm B."/>
            <person name="Cannon C."/>
            <person name="Castanera R."/>
            <person name="Culley D."/>
            <person name="Daum C."/>
            <person name="Ezra D."/>
            <person name="Gonzalez J."/>
            <person name="Henrissat B."/>
            <person name="Kuo A."/>
            <person name="Liang C."/>
            <person name="Lipzen A."/>
            <person name="Lutzoni F."/>
            <person name="Magnuson J."/>
            <person name="Mondo S."/>
            <person name="Nolan M."/>
            <person name="Ohm R."/>
            <person name="Pangilinan J."/>
            <person name="Park H.-J."/>
            <person name="Ramirez L."/>
            <person name="Alfaro M."/>
            <person name="Sun H."/>
            <person name="Tritt A."/>
            <person name="Yoshinaga Y."/>
            <person name="Zwiers L.-H."/>
            <person name="Turgeon B."/>
            <person name="Goodwin S."/>
            <person name="Spatafora J."/>
            <person name="Crous P."/>
            <person name="Grigoriev I."/>
        </authorList>
    </citation>
    <scope>NUCLEOTIDE SEQUENCE</scope>
    <source>
        <strain evidence="2">CBS 279.74</strain>
    </source>
</reference>
<feature type="region of interest" description="Disordered" evidence="1">
    <location>
        <begin position="194"/>
        <end position="230"/>
    </location>
</feature>